<evidence type="ECO:0000259" key="1">
    <source>
        <dbReference type="Pfam" id="PF13470"/>
    </source>
</evidence>
<dbReference type="Pfam" id="PF13470">
    <property type="entry name" value="PIN_3"/>
    <property type="match status" value="1"/>
</dbReference>
<dbReference type="InterPro" id="IPR029060">
    <property type="entry name" value="PIN-like_dom_sf"/>
</dbReference>
<dbReference type="InterPro" id="IPR002716">
    <property type="entry name" value="PIN_dom"/>
</dbReference>
<proteinExistence type="predicted"/>
<name>A0ABW0BYP0_9BACT</name>
<gene>
    <name evidence="2" type="ORF">ACFPIK_09890</name>
</gene>
<dbReference type="EMBL" id="JBHSKS010000006">
    <property type="protein sequence ID" value="MFC5192078.1"/>
    <property type="molecule type" value="Genomic_DNA"/>
</dbReference>
<organism evidence="2 3">
    <name type="scientific">Algoriphagus aquatilis</name>
    <dbReference type="NCBI Taxonomy" id="490186"/>
    <lineage>
        <taxon>Bacteria</taxon>
        <taxon>Pseudomonadati</taxon>
        <taxon>Bacteroidota</taxon>
        <taxon>Cytophagia</taxon>
        <taxon>Cytophagales</taxon>
        <taxon>Cyclobacteriaceae</taxon>
        <taxon>Algoriphagus</taxon>
    </lineage>
</organism>
<evidence type="ECO:0000313" key="2">
    <source>
        <dbReference type="EMBL" id="MFC5192078.1"/>
    </source>
</evidence>
<dbReference type="RefSeq" id="WP_377914738.1">
    <property type="nucleotide sequence ID" value="NZ_JBHSKS010000006.1"/>
</dbReference>
<reference evidence="3" key="1">
    <citation type="journal article" date="2019" name="Int. J. Syst. Evol. Microbiol.">
        <title>The Global Catalogue of Microorganisms (GCM) 10K type strain sequencing project: providing services to taxonomists for standard genome sequencing and annotation.</title>
        <authorList>
            <consortium name="The Broad Institute Genomics Platform"/>
            <consortium name="The Broad Institute Genome Sequencing Center for Infectious Disease"/>
            <person name="Wu L."/>
            <person name="Ma J."/>
        </authorList>
    </citation>
    <scope>NUCLEOTIDE SEQUENCE [LARGE SCALE GENOMIC DNA]</scope>
    <source>
        <strain evidence="3">CGMCC 1.7030</strain>
    </source>
</reference>
<dbReference type="Gene3D" id="3.40.50.1010">
    <property type="entry name" value="5'-nuclease"/>
    <property type="match status" value="1"/>
</dbReference>
<dbReference type="SUPFAM" id="SSF88723">
    <property type="entry name" value="PIN domain-like"/>
    <property type="match status" value="1"/>
</dbReference>
<feature type="domain" description="PIN" evidence="1">
    <location>
        <begin position="3"/>
        <end position="117"/>
    </location>
</feature>
<evidence type="ECO:0000313" key="3">
    <source>
        <dbReference type="Proteomes" id="UP001596163"/>
    </source>
</evidence>
<protein>
    <submittedName>
        <fullName evidence="2">Type II toxin-antitoxin system VapC family toxin</fullName>
    </submittedName>
</protein>
<dbReference type="Proteomes" id="UP001596163">
    <property type="component" value="Unassembled WGS sequence"/>
</dbReference>
<sequence length="140" mass="15968">MRKIFLDTNVILDLLAERHPFYDPIAKIVTLADRKELFLVTSPLSFTTAEYVLSKFESKTSALLKLQKFSILCQVADANQETIDKSLISGFKDFEDAVQYFSALQANCDLFLTRNQKDFKQSALPILTPEEFLSTYRKSG</sequence>
<accession>A0ABW0BYP0</accession>
<keyword evidence="3" id="KW-1185">Reference proteome</keyword>
<comment type="caution">
    <text evidence="2">The sequence shown here is derived from an EMBL/GenBank/DDBJ whole genome shotgun (WGS) entry which is preliminary data.</text>
</comment>